<feature type="transmembrane region" description="Helical" evidence="6">
    <location>
        <begin position="181"/>
        <end position="201"/>
    </location>
</feature>
<feature type="non-terminal residue" evidence="7">
    <location>
        <position position="367"/>
    </location>
</feature>
<feature type="transmembrane region" description="Helical" evidence="6">
    <location>
        <begin position="77"/>
        <end position="94"/>
    </location>
</feature>
<evidence type="ECO:0000256" key="1">
    <source>
        <dbReference type="ARBA" id="ARBA00004141"/>
    </source>
</evidence>
<feature type="transmembrane region" description="Helical" evidence="6">
    <location>
        <begin position="207"/>
        <end position="225"/>
    </location>
</feature>
<evidence type="ECO:0000256" key="6">
    <source>
        <dbReference type="SAM" id="Phobius"/>
    </source>
</evidence>
<feature type="transmembrane region" description="Helical" evidence="6">
    <location>
        <begin position="6"/>
        <end position="23"/>
    </location>
</feature>
<dbReference type="PANTHER" id="PTHR23501">
    <property type="entry name" value="MAJOR FACILITATOR SUPERFAMILY"/>
    <property type="match status" value="1"/>
</dbReference>
<evidence type="ECO:0000256" key="2">
    <source>
        <dbReference type="ARBA" id="ARBA00022448"/>
    </source>
</evidence>
<dbReference type="GO" id="GO:0022857">
    <property type="term" value="F:transmembrane transporter activity"/>
    <property type="evidence" value="ECO:0007669"/>
    <property type="project" value="InterPro"/>
</dbReference>
<feature type="transmembrane region" description="Helical" evidence="6">
    <location>
        <begin position="115"/>
        <end position="137"/>
    </location>
</feature>
<dbReference type="AlphaFoldDB" id="A0AAD6SRA9"/>
<dbReference type="InterPro" id="IPR036259">
    <property type="entry name" value="MFS_trans_sf"/>
</dbReference>
<proteinExistence type="predicted"/>
<evidence type="ECO:0000313" key="8">
    <source>
        <dbReference type="Proteomes" id="UP001218188"/>
    </source>
</evidence>
<feature type="transmembrane region" description="Helical" evidence="6">
    <location>
        <begin position="319"/>
        <end position="338"/>
    </location>
</feature>
<dbReference type="GO" id="GO:0005886">
    <property type="term" value="C:plasma membrane"/>
    <property type="evidence" value="ECO:0007669"/>
    <property type="project" value="TreeGrafter"/>
</dbReference>
<reference evidence="7" key="1">
    <citation type="submission" date="2023-03" db="EMBL/GenBank/DDBJ databases">
        <title>Massive genome expansion in bonnet fungi (Mycena s.s.) driven by repeated elements and novel gene families across ecological guilds.</title>
        <authorList>
            <consortium name="Lawrence Berkeley National Laboratory"/>
            <person name="Harder C.B."/>
            <person name="Miyauchi S."/>
            <person name="Viragh M."/>
            <person name="Kuo A."/>
            <person name="Thoen E."/>
            <person name="Andreopoulos B."/>
            <person name="Lu D."/>
            <person name="Skrede I."/>
            <person name="Drula E."/>
            <person name="Henrissat B."/>
            <person name="Morin E."/>
            <person name="Kohler A."/>
            <person name="Barry K."/>
            <person name="LaButti K."/>
            <person name="Morin E."/>
            <person name="Salamov A."/>
            <person name="Lipzen A."/>
            <person name="Mereny Z."/>
            <person name="Hegedus B."/>
            <person name="Baldrian P."/>
            <person name="Stursova M."/>
            <person name="Weitz H."/>
            <person name="Taylor A."/>
            <person name="Grigoriev I.V."/>
            <person name="Nagy L.G."/>
            <person name="Martin F."/>
            <person name="Kauserud H."/>
        </authorList>
    </citation>
    <scope>NUCLEOTIDE SEQUENCE</scope>
    <source>
        <strain evidence="7">CBHHK200</strain>
    </source>
</reference>
<evidence type="ECO:0000256" key="4">
    <source>
        <dbReference type="ARBA" id="ARBA00022989"/>
    </source>
</evidence>
<feature type="transmembrane region" description="Helical" evidence="6">
    <location>
        <begin position="44"/>
        <end position="65"/>
    </location>
</feature>
<evidence type="ECO:0000256" key="5">
    <source>
        <dbReference type="ARBA" id="ARBA00023136"/>
    </source>
</evidence>
<keyword evidence="8" id="KW-1185">Reference proteome</keyword>
<keyword evidence="4 6" id="KW-1133">Transmembrane helix</keyword>
<dbReference type="EMBL" id="JARJCM010000074">
    <property type="protein sequence ID" value="KAJ7032294.1"/>
    <property type="molecule type" value="Genomic_DNA"/>
</dbReference>
<comment type="caution">
    <text evidence="7">The sequence shown here is derived from an EMBL/GenBank/DDBJ whole genome shotgun (WGS) entry which is preliminary data.</text>
</comment>
<accession>A0AAD6SRA9</accession>
<evidence type="ECO:0000256" key="3">
    <source>
        <dbReference type="ARBA" id="ARBA00022692"/>
    </source>
</evidence>
<organism evidence="7 8">
    <name type="scientific">Mycena alexandri</name>
    <dbReference type="NCBI Taxonomy" id="1745969"/>
    <lineage>
        <taxon>Eukaryota</taxon>
        <taxon>Fungi</taxon>
        <taxon>Dikarya</taxon>
        <taxon>Basidiomycota</taxon>
        <taxon>Agaricomycotina</taxon>
        <taxon>Agaricomycetes</taxon>
        <taxon>Agaricomycetidae</taxon>
        <taxon>Agaricales</taxon>
        <taxon>Marasmiineae</taxon>
        <taxon>Mycenaceae</taxon>
        <taxon>Mycena</taxon>
    </lineage>
</organism>
<sequence length="367" mass="39382">IFQDFPFGGISLFGVTFLLKAVPPLGADPNKRSARDLFHQVLRLDYVGAILVAGAVTTLVLALQWGGDTKAWGDKDVIISFVFAAALTVAFIGWEKYLNERAMVPTAIFNRAPCAYCSICAYAFLNQFGLLIISYYIPIYYQAARAHSATRSGIDLLPFMLGTVITIMVVGSLVGRFGYYWPFLITATVFLAIGSGLLYTINTNTSSANLIGFQILVGIGIGMGLQNTILASQVEFKDTPMLIGQANSMVSFARLLGGKHAGSGVAESVFSSELTKYLLEYAPDALAAIVKDSPTAIYTAMPKEIIPGVVRSYTSALRVVFVLGAPVAGLALIAAIFINNIHIPKEVPKDASVNPEVERDVEDGSES</sequence>
<feature type="transmembrane region" description="Helical" evidence="6">
    <location>
        <begin position="157"/>
        <end position="174"/>
    </location>
</feature>
<dbReference type="SUPFAM" id="SSF103473">
    <property type="entry name" value="MFS general substrate transporter"/>
    <property type="match status" value="1"/>
</dbReference>
<dbReference type="Proteomes" id="UP001218188">
    <property type="component" value="Unassembled WGS sequence"/>
</dbReference>
<protein>
    <submittedName>
        <fullName evidence="7">ABC transporter</fullName>
    </submittedName>
</protein>
<keyword evidence="5 6" id="KW-0472">Membrane</keyword>
<comment type="subcellular location">
    <subcellularLocation>
        <location evidence="1">Membrane</location>
        <topology evidence="1">Multi-pass membrane protein</topology>
    </subcellularLocation>
</comment>
<gene>
    <name evidence="7" type="ORF">C8F04DRAFT_1359108</name>
</gene>
<keyword evidence="3 6" id="KW-0812">Transmembrane</keyword>
<name>A0AAD6SRA9_9AGAR</name>
<dbReference type="InterPro" id="IPR010573">
    <property type="entry name" value="MFS_Str1/Tri12-like"/>
</dbReference>
<keyword evidence="2" id="KW-0813">Transport</keyword>
<dbReference type="Gene3D" id="1.20.1250.20">
    <property type="entry name" value="MFS general substrate transporter like domains"/>
    <property type="match status" value="1"/>
</dbReference>
<dbReference type="PANTHER" id="PTHR23501:SF198">
    <property type="entry name" value="AZOLE RESISTANCE PROTEIN 1-RELATED"/>
    <property type="match status" value="1"/>
</dbReference>
<dbReference type="Pfam" id="PF06609">
    <property type="entry name" value="TRI12"/>
    <property type="match status" value="1"/>
</dbReference>
<evidence type="ECO:0000313" key="7">
    <source>
        <dbReference type="EMBL" id="KAJ7032294.1"/>
    </source>
</evidence>